<evidence type="ECO:0000313" key="3">
    <source>
        <dbReference type="Proteomes" id="UP000204584"/>
    </source>
</evidence>
<proteinExistence type="predicted"/>
<dbReference type="GeneID" id="16605340"/>
<reference evidence="2 3" key="1">
    <citation type="journal article" date="2013" name="Science">
        <title>Pandoraviruses: amoeba viruses with genomes up to 2.5 Mb reaching that of parasitic eukaryotes.</title>
        <authorList>
            <person name="Philippe N."/>
            <person name="Legendre M."/>
            <person name="Doutre G."/>
            <person name="Coute Y."/>
            <person name="Poirot O."/>
            <person name="Lescot M."/>
            <person name="Arslan D."/>
            <person name="Seltzer V."/>
            <person name="Bertaux L."/>
            <person name="Bruley C."/>
            <person name="Garin J."/>
            <person name="Claverie J.M."/>
            <person name="Abergel C."/>
        </authorList>
    </citation>
    <scope>NUCLEOTIDE SEQUENCE [LARGE SCALE GENOMIC DNA]</scope>
</reference>
<dbReference type="EMBL" id="KC977571">
    <property type="protein sequence ID" value="AGO83553.1"/>
    <property type="molecule type" value="Genomic_DNA"/>
</dbReference>
<feature type="compositionally biased region" description="Basic and acidic residues" evidence="1">
    <location>
        <begin position="1"/>
        <end position="15"/>
    </location>
</feature>
<organism evidence="2 3">
    <name type="scientific">Pandoravirus salinus</name>
    <dbReference type="NCBI Taxonomy" id="1349410"/>
    <lineage>
        <taxon>Viruses</taxon>
        <taxon>Pandoravirus</taxon>
    </lineage>
</organism>
<evidence type="ECO:0000256" key="1">
    <source>
        <dbReference type="SAM" id="MobiDB-lite"/>
    </source>
</evidence>
<evidence type="ECO:0000313" key="2">
    <source>
        <dbReference type="EMBL" id="AGO83553.1"/>
    </source>
</evidence>
<dbReference type="RefSeq" id="YP_008436615.1">
    <property type="nucleotide sequence ID" value="NC_022098.1"/>
</dbReference>
<sequence>MQRDRHLADVSERGPSEPFGRADAAAANDFLERAWATLRHDEDLIEAGAVHDMAGLCGALCGHLGCALRGCRVRCDSATVQQAIAYIHRLAHGAWLPCDIEAARARALAAVRQVAARTHDRHHEGPSATLARLMVYRAWRPYVDVLHDLHGRMWGVYGPFWALVARRPRVLDGYHPSRQQCLTPRAIEAWLEAHHPAALADIPRWMEVDEGHGAAGLARMRAVALAKVVARGVVYPAPGDTLWAAARRKLALTLAADPNSRLTLRVKERTHVAGDGDSAHSFCVRKVTLYARCRACPLTTEAPARMVVARVTVGRDSVYGNGFEIKADRVTPTVACLQRLGVGKYTLDAWVRAVAQQDADALYTTALLDVDGAVQSPRTTGANGAPQPPARPTIRRSVALDGCTVAALVHDAYMVQTAVHNAAPRLFCAAPPTSTPSATSSHPVQPTSSAECRYDGFSGVPIDQQAAVDAETLLCGSGDVPQDRIRAAVRYATWRVCRAGGRDGYDCVCLAALLERAGLTTPPSLIARLTALWG</sequence>
<accession>S4VTD2</accession>
<gene>
    <name evidence="2" type="ORF">psal_cds_111</name>
</gene>
<dbReference type="KEGG" id="vg:16605340"/>
<feature type="region of interest" description="Disordered" evidence="1">
    <location>
        <begin position="1"/>
        <end position="21"/>
    </location>
</feature>
<dbReference type="Proteomes" id="UP000204584">
    <property type="component" value="Segment"/>
</dbReference>
<name>S4VTD2_9VIRU</name>
<protein>
    <submittedName>
        <fullName evidence="2">Uncharacterized protein</fullName>
    </submittedName>
</protein>
<keyword evidence="3" id="KW-1185">Reference proteome</keyword>